<dbReference type="PANTHER" id="PTHR35124:SF1">
    <property type="entry name" value="CYTOCHROME P450 FAMILY PROTEIN"/>
    <property type="match status" value="1"/>
</dbReference>
<dbReference type="Gene3D" id="2.60.40.10">
    <property type="entry name" value="Immunoglobulins"/>
    <property type="match status" value="1"/>
</dbReference>
<protein>
    <submittedName>
        <fullName evidence="3">Uncharacterized protein</fullName>
    </submittedName>
</protein>
<proteinExistence type="predicted"/>
<keyword evidence="2" id="KW-0472">Membrane</keyword>
<name>A0AAU9RKS7_THLAR</name>
<gene>
    <name evidence="3" type="ORF">TAV2_LOCUS4754</name>
</gene>
<keyword evidence="2" id="KW-0812">Transmembrane</keyword>
<evidence type="ECO:0000256" key="1">
    <source>
        <dbReference type="SAM" id="MobiDB-lite"/>
    </source>
</evidence>
<evidence type="ECO:0000256" key="2">
    <source>
        <dbReference type="SAM" id="Phobius"/>
    </source>
</evidence>
<keyword evidence="4" id="KW-1185">Reference proteome</keyword>
<dbReference type="PANTHER" id="PTHR35124">
    <property type="entry name" value="CYTOCHROME P450 FAMILY PROTEIN"/>
    <property type="match status" value="1"/>
</dbReference>
<reference evidence="3 4" key="1">
    <citation type="submission" date="2022-03" db="EMBL/GenBank/DDBJ databases">
        <authorList>
            <person name="Nunn A."/>
            <person name="Chopra R."/>
            <person name="Nunn A."/>
            <person name="Contreras Garrido A."/>
        </authorList>
    </citation>
    <scope>NUCLEOTIDE SEQUENCE [LARGE SCALE GENOMIC DNA]</scope>
</reference>
<feature type="transmembrane region" description="Helical" evidence="2">
    <location>
        <begin position="26"/>
        <end position="43"/>
    </location>
</feature>
<evidence type="ECO:0000313" key="4">
    <source>
        <dbReference type="Proteomes" id="UP000836841"/>
    </source>
</evidence>
<feature type="non-terminal residue" evidence="3">
    <location>
        <position position="646"/>
    </location>
</feature>
<dbReference type="AlphaFoldDB" id="A0AAU9RKS7"/>
<sequence length="646" mass="73049">MAEKAGNTEATNPWVFRSNPMVQRGFKALTLSFFLGILIVWGIDGWSFNSFHKEFVLLKFTNTRNRTQAQFTHRNQGNFSPYIALVHPNLSFHENFTHNPENLTQTQKNSSEILTHNPENLTQTQKNSSQLPNRNPENLTQTQKKSSQIPIIPANVTSFSKSFPTHSSVNLTEPPTLAKASPEWISSELEPNYTSKLLADWLAPGGSPCRDSKTVEISVPKLDGLDRVQLSTGDIHEFVFQALDESGKPRCSGGDYFETDLSGVAWKSRPPVKDWGNGTYSLSLQIHQDFAGDYNLTRFAFDKELRKFPIKFFKSKTLLPEMAACKKSDFRRDVWTGRWTRHGENPSCSIDREGRFRCFAPAYPCKTPWCYGPLGSLESNGWTYSTHCSFKLFSGEEAWKCLNGRWFFFWGDSNHCDTIRNILNFILDLRDIKTVPRIFDMNITNPKNPSQVFRITSIFNGHQNETGNYQGLNSLKDDGYRELLKGYFSGKTVPDTVVMNSGLHDGVFWQNIRRFADGAERAAAFWAEVFEEVRRRGLAAPEVIYRSTVATGGYARRLAFNPSKMEAFNGVLLEKLRRRGVVGWVVDHFDMTYPGITTTAAATESIMAELRRRRGGVTARLATSTSSTSCWATCCSTPYAQVSEEA</sequence>
<comment type="caution">
    <text evidence="3">The sequence shown here is derived from an EMBL/GenBank/DDBJ whole genome shotgun (WGS) entry which is preliminary data.</text>
</comment>
<dbReference type="EMBL" id="CAJVSB020000182">
    <property type="protein sequence ID" value="CAH2042671.1"/>
    <property type="molecule type" value="Genomic_DNA"/>
</dbReference>
<dbReference type="InterPro" id="IPR013783">
    <property type="entry name" value="Ig-like_fold"/>
</dbReference>
<dbReference type="Proteomes" id="UP000836841">
    <property type="component" value="Unassembled WGS sequence"/>
</dbReference>
<organism evidence="3 4">
    <name type="scientific">Thlaspi arvense</name>
    <name type="common">Field penny-cress</name>
    <dbReference type="NCBI Taxonomy" id="13288"/>
    <lineage>
        <taxon>Eukaryota</taxon>
        <taxon>Viridiplantae</taxon>
        <taxon>Streptophyta</taxon>
        <taxon>Embryophyta</taxon>
        <taxon>Tracheophyta</taxon>
        <taxon>Spermatophyta</taxon>
        <taxon>Magnoliopsida</taxon>
        <taxon>eudicotyledons</taxon>
        <taxon>Gunneridae</taxon>
        <taxon>Pentapetalae</taxon>
        <taxon>rosids</taxon>
        <taxon>malvids</taxon>
        <taxon>Brassicales</taxon>
        <taxon>Brassicaceae</taxon>
        <taxon>Thlaspideae</taxon>
        <taxon>Thlaspi</taxon>
    </lineage>
</organism>
<evidence type="ECO:0000313" key="3">
    <source>
        <dbReference type="EMBL" id="CAH2042671.1"/>
    </source>
</evidence>
<accession>A0AAU9RKS7</accession>
<feature type="region of interest" description="Disordered" evidence="1">
    <location>
        <begin position="121"/>
        <end position="147"/>
    </location>
</feature>
<keyword evidence="2" id="KW-1133">Transmembrane helix</keyword>